<feature type="transmembrane region" description="Helical" evidence="1">
    <location>
        <begin position="6"/>
        <end position="27"/>
    </location>
</feature>
<dbReference type="STRING" id="416169.RHOFW104T7_12700"/>
<evidence type="ECO:0000256" key="1">
    <source>
        <dbReference type="SAM" id="Phobius"/>
    </source>
</evidence>
<dbReference type="Proteomes" id="UP000076131">
    <property type="component" value="Unassembled WGS sequence"/>
</dbReference>
<comment type="caution">
    <text evidence="2">The sequence shown here is derived from an EMBL/GenBank/DDBJ whole genome shotgun (WGS) entry which is preliminary data.</text>
</comment>
<keyword evidence="1" id="KW-1133">Transmembrane helix</keyword>
<evidence type="ECO:0000313" key="2">
    <source>
        <dbReference type="EMBL" id="KZC23600.1"/>
    </source>
</evidence>
<organism evidence="2 3">
    <name type="scientific">Rhodanobacter thiooxydans</name>
    <dbReference type="NCBI Taxonomy" id="416169"/>
    <lineage>
        <taxon>Bacteria</taxon>
        <taxon>Pseudomonadati</taxon>
        <taxon>Pseudomonadota</taxon>
        <taxon>Gammaproteobacteria</taxon>
        <taxon>Lysobacterales</taxon>
        <taxon>Rhodanobacteraceae</taxon>
        <taxon>Rhodanobacter</taxon>
    </lineage>
</organism>
<keyword evidence="3" id="KW-1185">Reference proteome</keyword>
<name>A0A154QH65_9GAMM</name>
<feature type="transmembrane region" description="Helical" evidence="1">
    <location>
        <begin position="34"/>
        <end position="56"/>
    </location>
</feature>
<feature type="transmembrane region" description="Helical" evidence="1">
    <location>
        <begin position="62"/>
        <end position="80"/>
    </location>
</feature>
<keyword evidence="1" id="KW-0472">Membrane</keyword>
<dbReference type="RefSeq" id="WP_008434373.1">
    <property type="nucleotide sequence ID" value="NZ_LVJS01000042.1"/>
</dbReference>
<gene>
    <name evidence="2" type="ORF">RHOFW104T7_12700</name>
</gene>
<sequence length="87" mass="9379">MWTRASAGVVPGFLLAAALVGLVSWLLPGSWESTMLVGLTVFFPLWIGVVCSAFRFSSGARAWGWLSALALSVLGLLWLLQLSGWVR</sequence>
<reference evidence="2 3" key="1">
    <citation type="journal article" date="2016" name="MBio">
        <title>Lateral Gene Transfer in a Heavy Metal-Contaminated-Groundwater Microbial Community.</title>
        <authorList>
            <person name="Hemme C.L."/>
            <person name="Green S.J."/>
            <person name="Rishishwar L."/>
            <person name="Prakash O."/>
            <person name="Pettenato A."/>
            <person name="Chakraborty R."/>
            <person name="Deutschbauer A.M."/>
            <person name="Van Nostrand J.D."/>
            <person name="Wu L."/>
            <person name="He Z."/>
            <person name="Jordan I.K."/>
            <person name="Hazen T.C."/>
            <person name="Arkin A.P."/>
            <person name="Kostka J.E."/>
            <person name="Zhou J."/>
        </authorList>
    </citation>
    <scope>NUCLEOTIDE SEQUENCE [LARGE SCALE GENOMIC DNA]</scope>
    <source>
        <strain evidence="2 3">FW104-T7</strain>
    </source>
</reference>
<keyword evidence="1" id="KW-0812">Transmembrane</keyword>
<accession>A0A154QH65</accession>
<dbReference type="EMBL" id="LVJS01000042">
    <property type="protein sequence ID" value="KZC23600.1"/>
    <property type="molecule type" value="Genomic_DNA"/>
</dbReference>
<dbReference type="AlphaFoldDB" id="A0A154QH65"/>
<evidence type="ECO:0000313" key="3">
    <source>
        <dbReference type="Proteomes" id="UP000076131"/>
    </source>
</evidence>
<proteinExistence type="predicted"/>
<protein>
    <recommendedName>
        <fullName evidence="4">DUF4175 domain-containing protein</fullName>
    </recommendedName>
</protein>
<evidence type="ECO:0008006" key="4">
    <source>
        <dbReference type="Google" id="ProtNLM"/>
    </source>
</evidence>